<dbReference type="OrthoDB" id="9759608at2"/>
<dbReference type="InterPro" id="IPR049517">
    <property type="entry name" value="ACX-like_C"/>
</dbReference>
<dbReference type="AlphaFoldDB" id="A0A1K2I2J6"/>
<keyword evidence="5" id="KW-1185">Reference proteome</keyword>
<dbReference type="Proteomes" id="UP000183447">
    <property type="component" value="Unassembled WGS sequence"/>
</dbReference>
<gene>
    <name evidence="4" type="ORF">SAMN02983003_3645</name>
</gene>
<evidence type="ECO:0000259" key="3">
    <source>
        <dbReference type="Pfam" id="PF19278"/>
    </source>
</evidence>
<dbReference type="SUPFAM" id="SSF53067">
    <property type="entry name" value="Actin-like ATPase domain"/>
    <property type="match status" value="1"/>
</dbReference>
<organism evidence="4 5">
    <name type="scientific">Devosia enhydra</name>
    <dbReference type="NCBI Taxonomy" id="665118"/>
    <lineage>
        <taxon>Bacteria</taxon>
        <taxon>Pseudomonadati</taxon>
        <taxon>Pseudomonadota</taxon>
        <taxon>Alphaproteobacteria</taxon>
        <taxon>Hyphomicrobiales</taxon>
        <taxon>Devosiaceae</taxon>
        <taxon>Devosia</taxon>
    </lineage>
</organism>
<feature type="domain" description="Hydantoinase A/oxoprolinase" evidence="1">
    <location>
        <begin position="203"/>
        <end position="499"/>
    </location>
</feature>
<evidence type="ECO:0000259" key="1">
    <source>
        <dbReference type="Pfam" id="PF01968"/>
    </source>
</evidence>
<dbReference type="RefSeq" id="WP_072346035.1">
    <property type="nucleotide sequence ID" value="NZ_FPKU01000003.1"/>
</dbReference>
<name>A0A1K2I2J6_9HYPH</name>
<dbReference type="GO" id="GO:0005829">
    <property type="term" value="C:cytosol"/>
    <property type="evidence" value="ECO:0007669"/>
    <property type="project" value="TreeGrafter"/>
</dbReference>
<proteinExistence type="predicted"/>
<dbReference type="Pfam" id="PF19278">
    <property type="entry name" value="Hydant_A_C"/>
    <property type="match status" value="1"/>
</dbReference>
<dbReference type="InterPro" id="IPR043129">
    <property type="entry name" value="ATPase_NBD"/>
</dbReference>
<dbReference type="InterPro" id="IPR002821">
    <property type="entry name" value="Hydantoinase_A"/>
</dbReference>
<reference evidence="4 5" key="1">
    <citation type="submission" date="2016-11" db="EMBL/GenBank/DDBJ databases">
        <authorList>
            <person name="Jaros S."/>
            <person name="Januszkiewicz K."/>
            <person name="Wedrychowicz H."/>
        </authorList>
    </citation>
    <scope>NUCLEOTIDE SEQUENCE [LARGE SCALE GENOMIC DNA]</scope>
    <source>
        <strain evidence="4 5">ATCC 23634</strain>
    </source>
</reference>
<dbReference type="Pfam" id="PF05378">
    <property type="entry name" value="Hydant_A_N"/>
    <property type="match status" value="1"/>
</dbReference>
<dbReference type="PANTHER" id="PTHR11365">
    <property type="entry name" value="5-OXOPROLINASE RELATED"/>
    <property type="match status" value="1"/>
</dbReference>
<dbReference type="InterPro" id="IPR008040">
    <property type="entry name" value="Hydant_A_N"/>
</dbReference>
<dbReference type="InterPro" id="IPR045079">
    <property type="entry name" value="Oxoprolinase-like"/>
</dbReference>
<dbReference type="PANTHER" id="PTHR11365:SF23">
    <property type="entry name" value="HYPOTHETICAL 5-OXOPROLINASE (EUROFUNG)-RELATED"/>
    <property type="match status" value="1"/>
</dbReference>
<feature type="domain" description="Hydantoinase/oxoprolinase N-terminal" evidence="2">
    <location>
        <begin position="3"/>
        <end position="179"/>
    </location>
</feature>
<accession>A0A1K2I2J6</accession>
<protein>
    <submittedName>
        <fullName evidence="4">N-methylhydantoinase A</fullName>
    </submittedName>
</protein>
<sequence length="705" mass="74841">MYRIGIDIGGTFTDCVLVSEATGETRLHKLLTTPADPSDAVLDGVAALLDAGGIGIKDVSTLVHGTTLVTNALIERRGSPTGMLVTSGLRDSLEIARERRYDLFDLRLVFPSPVIRPEARREIAGRLRPDGSEMIGLDEAAIIPAVADLIEKERIEALAICFLNSYANPAHEQRAVQVVTAAFPALKVSASADVFPYVREYERWTTATMNAYVQPLVDRYIARIAGRLGEIGFAGGFHIMTSSGGMVTEATARRYPIRLLESGPAAGALMSAHVGRSQRNASGTTGIANLLSFDMGGTTAKGALVRKGRPLKKYELEVARMHEFKPGSGLPAKAPVIDMIEIGAGGGSIAGIDGRGVVAVGPRSAGASPGPACYGRGGTAPTLTDANLVLGYLDADGFLGGRMRLDRKAAEAAIDRAIAAPLGLDLMRAAWGIHEAINESVASAFRVHASERAFDYRTAAMVAFGGCGPIHAARIARKLNVPRIILPPGAGVMSALGLLRSPFSFEMARSHRVRLDALDRAAYEALFAPMLAEVAAILGEVGIAPEAMQISRKLDMRFAGQGYEIEVEAGATPEGLASAFTAAYRAVFTNILLDEPIEIVNWKIEASGPPPLAHHDFRFASRYAPDAKGPRGRRTGWFPETGATEMAVYDRYRLAPDTAITGPAVVEEDESTTVIGVGDRATIDEHLNLVVIPANAPSASPEAFR</sequence>
<evidence type="ECO:0000259" key="2">
    <source>
        <dbReference type="Pfam" id="PF05378"/>
    </source>
</evidence>
<dbReference type="EMBL" id="FPKU01000003">
    <property type="protein sequence ID" value="SFZ86463.1"/>
    <property type="molecule type" value="Genomic_DNA"/>
</dbReference>
<evidence type="ECO:0000313" key="5">
    <source>
        <dbReference type="Proteomes" id="UP000183447"/>
    </source>
</evidence>
<evidence type="ECO:0000313" key="4">
    <source>
        <dbReference type="EMBL" id="SFZ86463.1"/>
    </source>
</evidence>
<dbReference type="Pfam" id="PF01968">
    <property type="entry name" value="Hydantoinase_A"/>
    <property type="match status" value="1"/>
</dbReference>
<dbReference type="STRING" id="665118.SAMN02983003_3645"/>
<dbReference type="GO" id="GO:0017168">
    <property type="term" value="F:5-oxoprolinase (ATP-hydrolyzing) activity"/>
    <property type="evidence" value="ECO:0007669"/>
    <property type="project" value="TreeGrafter"/>
</dbReference>
<feature type="domain" description="Acetophenone carboxylase-like C-terminal" evidence="3">
    <location>
        <begin position="625"/>
        <end position="686"/>
    </location>
</feature>
<dbReference type="GO" id="GO:0006749">
    <property type="term" value="P:glutathione metabolic process"/>
    <property type="evidence" value="ECO:0007669"/>
    <property type="project" value="TreeGrafter"/>
</dbReference>